<comment type="caution">
    <text evidence="1">The sequence shown here is derived from an EMBL/GenBank/DDBJ whole genome shotgun (WGS) entry which is preliminary data.</text>
</comment>
<evidence type="ECO:0000313" key="1">
    <source>
        <dbReference type="EMBL" id="MBH0780372.1"/>
    </source>
</evidence>
<sequence>MATYIDLGGGQGYLNAASVIRIKLESPNRVTFLTARQNPCAFDLSVLGPRSGQEILQDLLVALGHEEKYPETRVISLEDGKVRSNYLH</sequence>
<keyword evidence="2" id="KW-1185">Reference proteome</keyword>
<gene>
    <name evidence="1" type="ORF">IT779_29280</name>
</gene>
<proteinExistence type="predicted"/>
<evidence type="ECO:0000313" key="2">
    <source>
        <dbReference type="Proteomes" id="UP000655751"/>
    </source>
</evidence>
<dbReference type="EMBL" id="JADMLG010000015">
    <property type="protein sequence ID" value="MBH0780372.1"/>
    <property type="molecule type" value="Genomic_DNA"/>
</dbReference>
<reference evidence="1" key="1">
    <citation type="submission" date="2020-11" db="EMBL/GenBank/DDBJ databases">
        <title>Nocardia NEAU-351.nov., a novel actinomycete isolated from the cow dung.</title>
        <authorList>
            <person name="Zhang X."/>
        </authorList>
    </citation>
    <scope>NUCLEOTIDE SEQUENCE</scope>
    <source>
        <strain evidence="1">NEAU-351</strain>
    </source>
</reference>
<dbReference type="RefSeq" id="WP_196152685.1">
    <property type="nucleotide sequence ID" value="NZ_JADMLG010000015.1"/>
</dbReference>
<dbReference type="AlphaFoldDB" id="A0A931IES8"/>
<accession>A0A931IES8</accession>
<dbReference type="Proteomes" id="UP000655751">
    <property type="component" value="Unassembled WGS sequence"/>
</dbReference>
<name>A0A931IES8_9NOCA</name>
<protein>
    <submittedName>
        <fullName evidence="1">Uncharacterized protein</fullName>
    </submittedName>
</protein>
<organism evidence="1 2">
    <name type="scientific">Nocardia bovistercoris</name>
    <dbReference type="NCBI Taxonomy" id="2785916"/>
    <lineage>
        <taxon>Bacteria</taxon>
        <taxon>Bacillati</taxon>
        <taxon>Actinomycetota</taxon>
        <taxon>Actinomycetes</taxon>
        <taxon>Mycobacteriales</taxon>
        <taxon>Nocardiaceae</taxon>
        <taxon>Nocardia</taxon>
    </lineage>
</organism>